<comment type="catalytic activity">
    <reaction evidence="6">
        <text>a 2'-deoxycytidine in DNA + S-adenosyl-L-methionine = a 5-methyl-2'-deoxycytidine in DNA + S-adenosyl-L-homocysteine + H(+)</text>
        <dbReference type="Rhea" id="RHEA:13681"/>
        <dbReference type="Rhea" id="RHEA-COMP:11369"/>
        <dbReference type="Rhea" id="RHEA-COMP:11370"/>
        <dbReference type="ChEBI" id="CHEBI:15378"/>
        <dbReference type="ChEBI" id="CHEBI:57856"/>
        <dbReference type="ChEBI" id="CHEBI:59789"/>
        <dbReference type="ChEBI" id="CHEBI:85452"/>
        <dbReference type="ChEBI" id="CHEBI:85454"/>
        <dbReference type="EC" id="2.1.1.37"/>
    </reaction>
</comment>
<dbReference type="RefSeq" id="WP_111070850.1">
    <property type="nucleotide sequence ID" value="NZ_CP029836.1"/>
</dbReference>
<dbReference type="GO" id="GO:0032259">
    <property type="term" value="P:methylation"/>
    <property type="evidence" value="ECO:0007669"/>
    <property type="project" value="UniProtKB-KW"/>
</dbReference>
<dbReference type="InterPro" id="IPR029063">
    <property type="entry name" value="SAM-dependent_MTases_sf"/>
</dbReference>
<evidence type="ECO:0000256" key="7">
    <source>
        <dbReference type="PROSITE-ProRule" id="PRU01016"/>
    </source>
</evidence>
<evidence type="ECO:0000313" key="10">
    <source>
        <dbReference type="Proteomes" id="UP000249605"/>
    </source>
</evidence>
<accession>A0A2U9SGA7</accession>
<dbReference type="PRINTS" id="PR00105">
    <property type="entry name" value="C5METTRFRASE"/>
</dbReference>
<evidence type="ECO:0000256" key="2">
    <source>
        <dbReference type="ARBA" id="ARBA00022603"/>
    </source>
</evidence>
<geneLocation type="plasmid" evidence="9 10">
    <name>unnamed6</name>
</geneLocation>
<keyword evidence="2 7" id="KW-0489">Methyltransferase</keyword>
<dbReference type="EC" id="2.1.1.37" evidence="1"/>
<dbReference type="InterPro" id="IPR050390">
    <property type="entry name" value="C5-Methyltransferase"/>
</dbReference>
<dbReference type="KEGG" id="azm:DM194_27615"/>
<keyword evidence="3 7" id="KW-0808">Transferase</keyword>
<keyword evidence="9" id="KW-0614">Plasmid</keyword>
<keyword evidence="5" id="KW-0680">Restriction system</keyword>
<keyword evidence="4 7" id="KW-0949">S-adenosyl-L-methionine</keyword>
<evidence type="ECO:0000256" key="3">
    <source>
        <dbReference type="ARBA" id="ARBA00022679"/>
    </source>
</evidence>
<dbReference type="SUPFAM" id="SSF53335">
    <property type="entry name" value="S-adenosyl-L-methionine-dependent methyltransferases"/>
    <property type="match status" value="1"/>
</dbReference>
<keyword evidence="10" id="KW-1185">Reference proteome</keyword>
<evidence type="ECO:0000256" key="4">
    <source>
        <dbReference type="ARBA" id="ARBA00022691"/>
    </source>
</evidence>
<dbReference type="Pfam" id="PF00145">
    <property type="entry name" value="DNA_methylase"/>
    <property type="match status" value="1"/>
</dbReference>
<dbReference type="Proteomes" id="UP000249605">
    <property type="component" value="Plasmid unnamed6"/>
</dbReference>
<dbReference type="AlphaFoldDB" id="A0A2U9SGA7"/>
<dbReference type="PANTHER" id="PTHR10629:SF52">
    <property type="entry name" value="DNA (CYTOSINE-5)-METHYLTRANSFERASE 1"/>
    <property type="match status" value="1"/>
</dbReference>
<protein>
    <recommendedName>
        <fullName evidence="1">DNA (cytosine-5-)-methyltransferase</fullName>
        <ecNumber evidence="1">2.1.1.37</ecNumber>
    </recommendedName>
</protein>
<name>A0A2U9SGA7_9PROT</name>
<comment type="similarity">
    <text evidence="7 8">Belongs to the class I-like SAM-binding methyltransferase superfamily. C5-methyltransferase family.</text>
</comment>
<dbReference type="InterPro" id="IPR001525">
    <property type="entry name" value="C5_MeTfrase"/>
</dbReference>
<reference evidence="9 10" key="1">
    <citation type="submission" date="2018-06" db="EMBL/GenBank/DDBJ databases">
        <title>Complete genome sequencing of Azospirillum sp. M2T2B2.</title>
        <authorList>
            <person name="Heo J."/>
            <person name="Kim S.-J."/>
            <person name="Kwon S.-W."/>
            <person name="Anandham R."/>
        </authorList>
    </citation>
    <scope>NUCLEOTIDE SEQUENCE [LARGE SCALE GENOMIC DNA]</scope>
    <source>
        <strain evidence="9 10">M2T2B2</strain>
        <plasmid evidence="9 10">unnamed6</plasmid>
    </source>
</reference>
<dbReference type="GO" id="GO:0003886">
    <property type="term" value="F:DNA (cytosine-5-)-methyltransferase activity"/>
    <property type="evidence" value="ECO:0007669"/>
    <property type="project" value="UniProtKB-EC"/>
</dbReference>
<gene>
    <name evidence="9" type="ORF">DM194_27615</name>
</gene>
<dbReference type="PROSITE" id="PS51679">
    <property type="entry name" value="SAM_MT_C5"/>
    <property type="match status" value="1"/>
</dbReference>
<dbReference type="Gene3D" id="3.90.120.10">
    <property type="entry name" value="DNA Methylase, subunit A, domain 2"/>
    <property type="match status" value="1"/>
</dbReference>
<sequence>MPTTSGSDAEVISRKAERLARGGKPRVLDLFAGCGGISLGFQALGCEIAAALEIDEHAAASHAANFYRDAPASVRGLHAKPRDITTLEPEQLVAEYGLGSAEDAFDLIVGGPPCQAYARVGRAKLRDVADHPEAFKVDPRANLYLRYLAYIRALKPVAILMENVPDIMNFGGHNVVQEVAEALAVMGYEARYTLVNTAFFGVPQMRDRVFLIGIRRELGARIEFPKASRFIELPPGYQGTRAVALKGIDLLGQGYVGPDVASPDLPFAVTASEAIGDLPPVTLHLEGKLKRGARRFNELTPYDPSRPVSDYARLMREWPGFENREGVCDHVIRYLPRDTDIFRHMPNGAEYPTANRVAVELFEKEARKRERRIGRALTTDERATLRRAMVPPYPVGSFPNRWWKLRADFPSRTLLAHLGKDCYSHIHYDSAQARTISVREAARLQSFPDGFVFRGTMNPALKQIGNAVPPLMAKAIGERILAAVRTATASVVAVAAE</sequence>
<dbReference type="Gene3D" id="3.40.50.150">
    <property type="entry name" value="Vaccinia Virus protein VP39"/>
    <property type="match status" value="1"/>
</dbReference>
<dbReference type="EMBL" id="CP029836">
    <property type="protein sequence ID" value="AWU98061.1"/>
    <property type="molecule type" value="Genomic_DNA"/>
</dbReference>
<dbReference type="NCBIfam" id="TIGR00675">
    <property type="entry name" value="dcm"/>
    <property type="match status" value="1"/>
</dbReference>
<dbReference type="PROSITE" id="PS00095">
    <property type="entry name" value="C5_MTASE_2"/>
    <property type="match status" value="1"/>
</dbReference>
<dbReference type="GO" id="GO:0009307">
    <property type="term" value="P:DNA restriction-modification system"/>
    <property type="evidence" value="ECO:0007669"/>
    <property type="project" value="UniProtKB-KW"/>
</dbReference>
<organism evidence="9 10">
    <name type="scientific">Azospirillum ramasamyi</name>
    <dbReference type="NCBI Taxonomy" id="682998"/>
    <lineage>
        <taxon>Bacteria</taxon>
        <taxon>Pseudomonadati</taxon>
        <taxon>Pseudomonadota</taxon>
        <taxon>Alphaproteobacteria</taxon>
        <taxon>Rhodospirillales</taxon>
        <taxon>Azospirillaceae</taxon>
        <taxon>Azospirillum</taxon>
    </lineage>
</organism>
<evidence type="ECO:0000256" key="1">
    <source>
        <dbReference type="ARBA" id="ARBA00011975"/>
    </source>
</evidence>
<feature type="active site" evidence="7">
    <location>
        <position position="114"/>
    </location>
</feature>
<evidence type="ECO:0000256" key="8">
    <source>
        <dbReference type="RuleBase" id="RU000416"/>
    </source>
</evidence>
<dbReference type="PANTHER" id="PTHR10629">
    <property type="entry name" value="CYTOSINE-SPECIFIC METHYLTRANSFERASE"/>
    <property type="match status" value="1"/>
</dbReference>
<evidence type="ECO:0000256" key="6">
    <source>
        <dbReference type="ARBA" id="ARBA00047422"/>
    </source>
</evidence>
<proteinExistence type="inferred from homology"/>
<evidence type="ECO:0000256" key="5">
    <source>
        <dbReference type="ARBA" id="ARBA00022747"/>
    </source>
</evidence>
<dbReference type="REBASE" id="253336">
    <property type="entry name" value="M.AspM2T2B2ORF27615P"/>
</dbReference>
<dbReference type="InterPro" id="IPR031303">
    <property type="entry name" value="C5_meth_CS"/>
</dbReference>
<dbReference type="OrthoDB" id="9813719at2"/>
<evidence type="ECO:0000313" key="9">
    <source>
        <dbReference type="EMBL" id="AWU98061.1"/>
    </source>
</evidence>